<dbReference type="PROSITE" id="PS50884">
    <property type="entry name" value="ZF_DOF_2"/>
    <property type="match status" value="1"/>
</dbReference>
<keyword evidence="2 8" id="KW-0863">Zinc-finger</keyword>
<feature type="compositionally biased region" description="Polar residues" evidence="10">
    <location>
        <begin position="15"/>
        <end position="27"/>
    </location>
</feature>
<feature type="compositionally biased region" description="Low complexity" evidence="10">
    <location>
        <begin position="91"/>
        <end position="112"/>
    </location>
</feature>
<dbReference type="EMBL" id="JAYMYQ010000001">
    <property type="protein sequence ID" value="KAK7361065.1"/>
    <property type="molecule type" value="Genomic_DNA"/>
</dbReference>
<evidence type="ECO:0000313" key="12">
    <source>
        <dbReference type="EMBL" id="KAK7361065.1"/>
    </source>
</evidence>
<evidence type="ECO:0000256" key="10">
    <source>
        <dbReference type="SAM" id="MobiDB-lite"/>
    </source>
</evidence>
<comment type="caution">
    <text evidence="12">The sequence shown here is derived from an EMBL/GenBank/DDBJ whole genome shotgun (WGS) entry which is preliminary data.</text>
</comment>
<evidence type="ECO:0000259" key="11">
    <source>
        <dbReference type="PROSITE" id="PS50884"/>
    </source>
</evidence>
<evidence type="ECO:0000256" key="8">
    <source>
        <dbReference type="PROSITE-ProRule" id="PRU00071"/>
    </source>
</evidence>
<reference evidence="12 13" key="1">
    <citation type="submission" date="2024-01" db="EMBL/GenBank/DDBJ databases">
        <title>The genomes of 5 underutilized Papilionoideae crops provide insights into root nodulation and disease resistanc.</title>
        <authorList>
            <person name="Jiang F."/>
        </authorList>
    </citation>
    <scope>NUCLEOTIDE SEQUENCE [LARGE SCALE GENOMIC DNA]</scope>
    <source>
        <strain evidence="12">LVBAO_FW01</strain>
        <tissue evidence="12">Leaves</tissue>
    </source>
</reference>
<feature type="region of interest" description="Disordered" evidence="10">
    <location>
        <begin position="79"/>
        <end position="112"/>
    </location>
</feature>
<sequence>MTPPEEMPGTKEQETGYSGNRKSSTTRGAAEQGLKCPRCDSPNTKFCYYNNYSLSQPRHFCKTCRRYWTNGGALRNVPIGGGCRKNKKMKSSSSSSSTSRLLSSDSKDSASSSSEFGGLRFLHGLSPNIDFQLGALPFSSRLIHNHHSQTPTPITTTGTVYNQLIPSFGDVSGFQVDPSAATSNSLIGLNYPFSETGFNGAVNSMNVHTSLASSIESLSNINHDLHLKLQQQRLAMMLGGDNHKADDSSVSASPTVNNSLENQNKLVMQPVLFHNLEISKRTCSDFRKEGPSEEAPTEWFFGNSFSSVTPTTTTTTTTGNGGNANVTHNWNGVNAWGDLQHQPYSALP</sequence>
<proteinExistence type="predicted"/>
<evidence type="ECO:0000256" key="1">
    <source>
        <dbReference type="ARBA" id="ARBA00022723"/>
    </source>
</evidence>
<protein>
    <recommendedName>
        <fullName evidence="9">Dof zinc finger protein</fullName>
    </recommendedName>
</protein>
<keyword evidence="5 8" id="KW-0238">DNA-binding</keyword>
<evidence type="ECO:0000313" key="13">
    <source>
        <dbReference type="Proteomes" id="UP001367508"/>
    </source>
</evidence>
<keyword evidence="4 9" id="KW-0805">Transcription regulation</keyword>
<dbReference type="PANTHER" id="PTHR31992:SF313">
    <property type="entry name" value="DOF ZINC FINGER PROTEIN DOF5.7"/>
    <property type="match status" value="1"/>
</dbReference>
<keyword evidence="3 9" id="KW-0862">Zinc</keyword>
<keyword evidence="6 9" id="KW-0804">Transcription</keyword>
<evidence type="ECO:0000256" key="2">
    <source>
        <dbReference type="ARBA" id="ARBA00022771"/>
    </source>
</evidence>
<evidence type="ECO:0000256" key="3">
    <source>
        <dbReference type="ARBA" id="ARBA00022833"/>
    </source>
</evidence>
<dbReference type="PANTHER" id="PTHR31992">
    <property type="entry name" value="DOF ZINC FINGER PROTEIN DOF1.4-RELATED"/>
    <property type="match status" value="1"/>
</dbReference>
<dbReference type="InterPro" id="IPR003851">
    <property type="entry name" value="Znf_Dof"/>
</dbReference>
<accession>A0AAN9MU58</accession>
<dbReference type="Pfam" id="PF02701">
    <property type="entry name" value="Zn_ribbon_Dof"/>
    <property type="match status" value="1"/>
</dbReference>
<keyword evidence="13" id="KW-1185">Reference proteome</keyword>
<dbReference type="Proteomes" id="UP001367508">
    <property type="component" value="Unassembled WGS sequence"/>
</dbReference>
<keyword evidence="7 8" id="KW-0539">Nucleus</keyword>
<organism evidence="12 13">
    <name type="scientific">Canavalia gladiata</name>
    <name type="common">Sword bean</name>
    <name type="synonym">Dolichos gladiatus</name>
    <dbReference type="NCBI Taxonomy" id="3824"/>
    <lineage>
        <taxon>Eukaryota</taxon>
        <taxon>Viridiplantae</taxon>
        <taxon>Streptophyta</taxon>
        <taxon>Embryophyta</taxon>
        <taxon>Tracheophyta</taxon>
        <taxon>Spermatophyta</taxon>
        <taxon>Magnoliopsida</taxon>
        <taxon>eudicotyledons</taxon>
        <taxon>Gunneridae</taxon>
        <taxon>Pentapetalae</taxon>
        <taxon>rosids</taxon>
        <taxon>fabids</taxon>
        <taxon>Fabales</taxon>
        <taxon>Fabaceae</taxon>
        <taxon>Papilionoideae</taxon>
        <taxon>50 kb inversion clade</taxon>
        <taxon>NPAAA clade</taxon>
        <taxon>indigoferoid/millettioid clade</taxon>
        <taxon>Phaseoleae</taxon>
        <taxon>Canavalia</taxon>
    </lineage>
</organism>
<comment type="function">
    <text evidence="9">Transcription factor that binds specifically to a 5'-AA[AG]G-3' consensus core sequence.</text>
</comment>
<feature type="compositionally biased region" description="Low complexity" evidence="10">
    <location>
        <begin position="309"/>
        <end position="318"/>
    </location>
</feature>
<dbReference type="PROSITE" id="PS01361">
    <property type="entry name" value="ZF_DOF_1"/>
    <property type="match status" value="1"/>
</dbReference>
<dbReference type="GO" id="GO:0003677">
    <property type="term" value="F:DNA binding"/>
    <property type="evidence" value="ECO:0007669"/>
    <property type="project" value="UniProtKB-UniRule"/>
</dbReference>
<feature type="region of interest" description="Disordered" evidence="10">
    <location>
        <begin position="1"/>
        <end position="34"/>
    </location>
</feature>
<feature type="domain" description="Dof-type" evidence="11">
    <location>
        <begin position="34"/>
        <end position="88"/>
    </location>
</feature>
<dbReference type="AlphaFoldDB" id="A0AAN9MU58"/>
<evidence type="ECO:0000256" key="7">
    <source>
        <dbReference type="ARBA" id="ARBA00023242"/>
    </source>
</evidence>
<comment type="subcellular location">
    <subcellularLocation>
        <location evidence="8 9">Nucleus</location>
    </subcellularLocation>
</comment>
<evidence type="ECO:0000256" key="4">
    <source>
        <dbReference type="ARBA" id="ARBA00023015"/>
    </source>
</evidence>
<evidence type="ECO:0000256" key="6">
    <source>
        <dbReference type="ARBA" id="ARBA00023163"/>
    </source>
</evidence>
<keyword evidence="1 9" id="KW-0479">Metal-binding</keyword>
<evidence type="ECO:0000256" key="9">
    <source>
        <dbReference type="RuleBase" id="RU369094"/>
    </source>
</evidence>
<feature type="region of interest" description="Disordered" evidence="10">
    <location>
        <begin position="303"/>
        <end position="323"/>
    </location>
</feature>
<gene>
    <name evidence="12" type="ORF">VNO77_03094</name>
</gene>
<name>A0AAN9MU58_CANGL</name>
<dbReference type="GO" id="GO:0003700">
    <property type="term" value="F:DNA-binding transcription factor activity"/>
    <property type="evidence" value="ECO:0007669"/>
    <property type="project" value="UniProtKB-UniRule"/>
</dbReference>
<dbReference type="GO" id="GO:0008270">
    <property type="term" value="F:zinc ion binding"/>
    <property type="evidence" value="ECO:0007669"/>
    <property type="project" value="UniProtKB-KW"/>
</dbReference>
<dbReference type="GO" id="GO:0005634">
    <property type="term" value="C:nucleus"/>
    <property type="evidence" value="ECO:0007669"/>
    <property type="project" value="UniProtKB-SubCell"/>
</dbReference>
<dbReference type="InterPro" id="IPR045174">
    <property type="entry name" value="Dof"/>
</dbReference>
<evidence type="ECO:0000256" key="5">
    <source>
        <dbReference type="ARBA" id="ARBA00023125"/>
    </source>
</evidence>